<dbReference type="EMBL" id="SFBE01000371">
    <property type="protein sequence ID" value="TRU44446.1"/>
    <property type="molecule type" value="Genomic_DNA"/>
</dbReference>
<dbReference type="InterPro" id="IPR026473">
    <property type="entry name" value="PatB_AcyB_McaB"/>
</dbReference>
<organism evidence="1 2">
    <name type="scientific">Microcystis aeruginosa Ma_QC_Ch_20071001_S25D</name>
    <dbReference type="NCBI Taxonomy" id="2486250"/>
    <lineage>
        <taxon>Bacteria</taxon>
        <taxon>Bacillati</taxon>
        <taxon>Cyanobacteriota</taxon>
        <taxon>Cyanophyceae</taxon>
        <taxon>Oscillatoriophycideae</taxon>
        <taxon>Chroococcales</taxon>
        <taxon>Microcystaceae</taxon>
        <taxon>Microcystis</taxon>
    </lineage>
</organism>
<comment type="caution">
    <text evidence="1">The sequence shown here is derived from an EMBL/GenBank/DDBJ whole genome shotgun (WGS) entry which is preliminary data.</text>
</comment>
<name>A0A552FCM9_MICAE</name>
<dbReference type="NCBIfam" id="TIGR04220">
    <property type="entry name" value="patB_acyB_mcaB"/>
    <property type="match status" value="1"/>
</dbReference>
<evidence type="ECO:0000313" key="1">
    <source>
        <dbReference type="EMBL" id="TRU44446.1"/>
    </source>
</evidence>
<dbReference type="Proteomes" id="UP000316958">
    <property type="component" value="Unassembled WGS sequence"/>
</dbReference>
<accession>A0A552FCM9</accession>
<dbReference type="AlphaFoldDB" id="A0A552FCM9"/>
<reference evidence="1 2" key="1">
    <citation type="submission" date="2019-01" db="EMBL/GenBank/DDBJ databases">
        <title>Coherence of Microcystis species and biogeography revealed through population genomics.</title>
        <authorList>
            <person name="Perez-Carrascal O.M."/>
            <person name="Terrat Y."/>
            <person name="Giani A."/>
            <person name="Fortin N."/>
            <person name="Tromas N."/>
            <person name="Shapiro B.J."/>
        </authorList>
    </citation>
    <scope>NUCLEOTIDE SEQUENCE [LARGE SCALE GENOMIC DNA]</scope>
    <source>
        <strain evidence="1">Ma_QC_Ch_20071001_S25D</strain>
    </source>
</reference>
<protein>
    <submittedName>
        <fullName evidence="1">Cyanobactin biosynthesis system PatB/AcyB/McaB family protein</fullName>
    </submittedName>
</protein>
<gene>
    <name evidence="1" type="ORF">EWV57_22640</name>
</gene>
<evidence type="ECO:0000313" key="2">
    <source>
        <dbReference type="Proteomes" id="UP000316958"/>
    </source>
</evidence>
<sequence>MRLPLLSPPIKRPHFIQPGLCVDLENGRPEDLVHIRMDLLHAANYNDPAAFANRSFNQVMHSSASQSSASQGWGGFGSMGGFY</sequence>
<proteinExistence type="predicted"/>